<feature type="compositionally biased region" description="Basic and acidic residues" evidence="5">
    <location>
        <begin position="378"/>
        <end position="389"/>
    </location>
</feature>
<dbReference type="OrthoDB" id="6247875at2759"/>
<dbReference type="EMBL" id="LWCA01000121">
    <property type="protein sequence ID" value="OAF70682.1"/>
    <property type="molecule type" value="Genomic_DNA"/>
</dbReference>
<evidence type="ECO:0000256" key="5">
    <source>
        <dbReference type="SAM" id="MobiDB-lite"/>
    </source>
</evidence>
<dbReference type="InterPro" id="IPR036910">
    <property type="entry name" value="HMG_box_dom_sf"/>
</dbReference>
<evidence type="ECO:0000256" key="4">
    <source>
        <dbReference type="PROSITE-ProRule" id="PRU00267"/>
    </source>
</evidence>
<sequence length="398" mass="46026">MKQENLQQESVKADVKDNNSSVSKCLILPDLQENEENNLKKSSQAIFRPNDSLLNIEQSTLPSNSGHIKRPMNAFMVWSRGQRRKIATQHPKMHNSEISKRLGLNWKTLPDSEKTPFIDEAKRLRAVHIKAHPGYKYKPRRKNSLNHYRNRNKNKIEKSMIPVNSPSNQTNPLFDSQLSVNALGYANYLKMFEKNKNFSIDEMNSQLYKLCETNAFTPKNSINPIANYQHNYNLHFNLPYLKNCYNTSINAPIPELNYRNYPNTSTFIEPNKNRLNPSVTTNIVQQVPNYESLPPFENYLAALSNNYFKPSVNLQNYANSELLKQIEHSKNVNLLLNQENNVNNQLAQQNDLNSYIANLINNCNTGNETWPNKNNSSQKKDKSNIKDNDFQYNNNSDL</sequence>
<accession>A0A177BAK8</accession>
<feature type="DNA-binding region" description="HMG box" evidence="4">
    <location>
        <begin position="68"/>
        <end position="136"/>
    </location>
</feature>
<keyword evidence="8" id="KW-1185">Reference proteome</keyword>
<keyword evidence="2 4" id="KW-0238">DNA-binding</keyword>
<dbReference type="InterPro" id="IPR009071">
    <property type="entry name" value="HMG_box_dom"/>
</dbReference>
<dbReference type="SUPFAM" id="SSF47095">
    <property type="entry name" value="HMG-box"/>
    <property type="match status" value="1"/>
</dbReference>
<evidence type="ECO:0000259" key="6">
    <source>
        <dbReference type="PROSITE" id="PS50118"/>
    </source>
</evidence>
<dbReference type="InterPro" id="IPR050140">
    <property type="entry name" value="SRY-related_HMG-box_TF-like"/>
</dbReference>
<gene>
    <name evidence="7" type="ORF">A3Q56_01529</name>
</gene>
<dbReference type="Pfam" id="PF00505">
    <property type="entry name" value="HMG_box"/>
    <property type="match status" value="1"/>
</dbReference>
<dbReference type="AlphaFoldDB" id="A0A177BAK8"/>
<evidence type="ECO:0000256" key="1">
    <source>
        <dbReference type="ARBA" id="ARBA00004123"/>
    </source>
</evidence>
<dbReference type="CDD" id="cd22028">
    <property type="entry name" value="HMG-box_SoxA_SoxB_SoxG"/>
    <property type="match status" value="1"/>
</dbReference>
<dbReference type="FunFam" id="1.10.30.10:FF:000002">
    <property type="entry name" value="transcription factor Sox-2"/>
    <property type="match status" value="1"/>
</dbReference>
<name>A0A177BAK8_9BILA</name>
<dbReference type="GO" id="GO:0000978">
    <property type="term" value="F:RNA polymerase II cis-regulatory region sequence-specific DNA binding"/>
    <property type="evidence" value="ECO:0007669"/>
    <property type="project" value="TreeGrafter"/>
</dbReference>
<evidence type="ECO:0000256" key="2">
    <source>
        <dbReference type="ARBA" id="ARBA00023125"/>
    </source>
</evidence>
<dbReference type="GO" id="GO:0001228">
    <property type="term" value="F:DNA-binding transcription activator activity, RNA polymerase II-specific"/>
    <property type="evidence" value="ECO:0007669"/>
    <property type="project" value="TreeGrafter"/>
</dbReference>
<evidence type="ECO:0000313" key="7">
    <source>
        <dbReference type="EMBL" id="OAF70682.1"/>
    </source>
</evidence>
<dbReference type="PANTHER" id="PTHR10270">
    <property type="entry name" value="SOX TRANSCRIPTION FACTOR"/>
    <property type="match status" value="1"/>
</dbReference>
<dbReference type="Gene3D" id="1.10.30.10">
    <property type="entry name" value="High mobility group box domain"/>
    <property type="match status" value="1"/>
</dbReference>
<proteinExistence type="predicted"/>
<evidence type="ECO:0000256" key="3">
    <source>
        <dbReference type="ARBA" id="ARBA00023242"/>
    </source>
</evidence>
<dbReference type="PROSITE" id="PS50118">
    <property type="entry name" value="HMG_BOX_2"/>
    <property type="match status" value="1"/>
</dbReference>
<dbReference type="Proteomes" id="UP000078046">
    <property type="component" value="Unassembled WGS sequence"/>
</dbReference>
<feature type="domain" description="HMG box" evidence="6">
    <location>
        <begin position="68"/>
        <end position="136"/>
    </location>
</feature>
<comment type="caution">
    <text evidence="7">The sequence shown here is derived from an EMBL/GenBank/DDBJ whole genome shotgun (WGS) entry which is preliminary data.</text>
</comment>
<dbReference type="GO" id="GO:0005634">
    <property type="term" value="C:nucleus"/>
    <property type="evidence" value="ECO:0007669"/>
    <property type="project" value="UniProtKB-SubCell"/>
</dbReference>
<evidence type="ECO:0000313" key="8">
    <source>
        <dbReference type="Proteomes" id="UP000078046"/>
    </source>
</evidence>
<dbReference type="PANTHER" id="PTHR10270:SF324">
    <property type="entry name" value="SOX DOMAIN-CONTAINING PROTEIN DICHAETE-RELATED"/>
    <property type="match status" value="1"/>
</dbReference>
<comment type="subcellular location">
    <subcellularLocation>
        <location evidence="1">Nucleus</location>
    </subcellularLocation>
</comment>
<dbReference type="GO" id="GO:0007420">
    <property type="term" value="P:brain development"/>
    <property type="evidence" value="ECO:0007669"/>
    <property type="project" value="TreeGrafter"/>
</dbReference>
<dbReference type="GO" id="GO:0030182">
    <property type="term" value="P:neuron differentiation"/>
    <property type="evidence" value="ECO:0007669"/>
    <property type="project" value="TreeGrafter"/>
</dbReference>
<keyword evidence="3 4" id="KW-0539">Nucleus</keyword>
<dbReference type="GO" id="GO:0000122">
    <property type="term" value="P:negative regulation of transcription by RNA polymerase II"/>
    <property type="evidence" value="ECO:0007669"/>
    <property type="project" value="TreeGrafter"/>
</dbReference>
<reference evidence="7 8" key="1">
    <citation type="submission" date="2016-04" db="EMBL/GenBank/DDBJ databases">
        <title>The genome of Intoshia linei affirms orthonectids as highly simplified spiralians.</title>
        <authorList>
            <person name="Mikhailov K.V."/>
            <person name="Slusarev G.S."/>
            <person name="Nikitin M.A."/>
            <person name="Logacheva M.D."/>
            <person name="Penin A."/>
            <person name="Aleoshin V."/>
            <person name="Panchin Y.V."/>
        </authorList>
    </citation>
    <scope>NUCLEOTIDE SEQUENCE [LARGE SCALE GENOMIC DNA]</scope>
    <source>
        <strain evidence="7">Intl2013</strain>
        <tissue evidence="7">Whole animal</tissue>
    </source>
</reference>
<feature type="region of interest" description="Disordered" evidence="5">
    <location>
        <begin position="367"/>
        <end position="398"/>
    </location>
</feature>
<protein>
    <submittedName>
        <fullName evidence="7">Sex-determining region Y protein</fullName>
    </submittedName>
</protein>
<organism evidence="7 8">
    <name type="scientific">Intoshia linei</name>
    <dbReference type="NCBI Taxonomy" id="1819745"/>
    <lineage>
        <taxon>Eukaryota</taxon>
        <taxon>Metazoa</taxon>
        <taxon>Spiralia</taxon>
        <taxon>Lophotrochozoa</taxon>
        <taxon>Mesozoa</taxon>
        <taxon>Orthonectida</taxon>
        <taxon>Rhopaluridae</taxon>
        <taxon>Intoshia</taxon>
    </lineage>
</organism>
<dbReference type="SMART" id="SM00398">
    <property type="entry name" value="HMG"/>
    <property type="match status" value="1"/>
</dbReference>